<organism evidence="3 4">
    <name type="scientific">Hesseltinella vesiculosa</name>
    <dbReference type="NCBI Taxonomy" id="101127"/>
    <lineage>
        <taxon>Eukaryota</taxon>
        <taxon>Fungi</taxon>
        <taxon>Fungi incertae sedis</taxon>
        <taxon>Mucoromycota</taxon>
        <taxon>Mucoromycotina</taxon>
        <taxon>Mucoromycetes</taxon>
        <taxon>Mucorales</taxon>
        <taxon>Cunninghamellaceae</taxon>
        <taxon>Hesseltinella</taxon>
    </lineage>
</organism>
<accession>A0A1X2GEH5</accession>
<protein>
    <submittedName>
        <fullName evidence="3">Uncharacterized protein</fullName>
    </submittedName>
</protein>
<evidence type="ECO:0000256" key="2">
    <source>
        <dbReference type="SAM" id="Phobius"/>
    </source>
</evidence>
<evidence type="ECO:0000313" key="3">
    <source>
        <dbReference type="EMBL" id="ORX51937.1"/>
    </source>
</evidence>
<dbReference type="Proteomes" id="UP000242146">
    <property type="component" value="Unassembled WGS sequence"/>
</dbReference>
<dbReference type="OrthoDB" id="5331396at2759"/>
<keyword evidence="2" id="KW-1133">Transmembrane helix</keyword>
<gene>
    <name evidence="3" type="ORF">DM01DRAFT_1289319</name>
</gene>
<dbReference type="PANTHER" id="PTHR37849:SF1">
    <property type="entry name" value="YALI0E11605P"/>
    <property type="match status" value="1"/>
</dbReference>
<dbReference type="PANTHER" id="PTHR37849">
    <property type="entry name" value="YALI0E11605P"/>
    <property type="match status" value="1"/>
</dbReference>
<dbReference type="STRING" id="101127.A0A1X2GEH5"/>
<proteinExistence type="predicted"/>
<comment type="caution">
    <text evidence="3">The sequence shown here is derived from an EMBL/GenBank/DDBJ whole genome shotgun (WGS) entry which is preliminary data.</text>
</comment>
<dbReference type="EMBL" id="MCGT01000019">
    <property type="protein sequence ID" value="ORX51937.1"/>
    <property type="molecule type" value="Genomic_DNA"/>
</dbReference>
<keyword evidence="2" id="KW-0812">Transmembrane</keyword>
<feature type="transmembrane region" description="Helical" evidence="2">
    <location>
        <begin position="41"/>
        <end position="59"/>
    </location>
</feature>
<keyword evidence="4" id="KW-1185">Reference proteome</keyword>
<evidence type="ECO:0000256" key="1">
    <source>
        <dbReference type="SAM" id="Coils"/>
    </source>
</evidence>
<feature type="coiled-coil region" evidence="1">
    <location>
        <begin position="77"/>
        <end position="128"/>
    </location>
</feature>
<keyword evidence="2" id="KW-0472">Membrane</keyword>
<evidence type="ECO:0000313" key="4">
    <source>
        <dbReference type="Proteomes" id="UP000242146"/>
    </source>
</evidence>
<dbReference type="AlphaFoldDB" id="A0A1X2GEH5"/>
<keyword evidence="1" id="KW-0175">Coiled coil</keyword>
<reference evidence="3 4" key="1">
    <citation type="submission" date="2016-07" db="EMBL/GenBank/DDBJ databases">
        <title>Pervasive Adenine N6-methylation of Active Genes in Fungi.</title>
        <authorList>
            <consortium name="DOE Joint Genome Institute"/>
            <person name="Mondo S.J."/>
            <person name="Dannebaum R.O."/>
            <person name="Kuo R.C."/>
            <person name="Labutti K."/>
            <person name="Haridas S."/>
            <person name="Kuo A."/>
            <person name="Salamov A."/>
            <person name="Ahrendt S.R."/>
            <person name="Lipzen A."/>
            <person name="Sullivan W."/>
            <person name="Andreopoulos W.B."/>
            <person name="Clum A."/>
            <person name="Lindquist E."/>
            <person name="Daum C."/>
            <person name="Ramamoorthy G.K."/>
            <person name="Gryganskyi A."/>
            <person name="Culley D."/>
            <person name="Magnuson J.K."/>
            <person name="James T.Y."/>
            <person name="O'Malley M.A."/>
            <person name="Stajich J.E."/>
            <person name="Spatafora J.W."/>
            <person name="Visel A."/>
            <person name="Grigoriev I.V."/>
        </authorList>
    </citation>
    <scope>NUCLEOTIDE SEQUENCE [LARGE SCALE GENOMIC DNA]</scope>
    <source>
        <strain evidence="3 4">NRRL 3301</strain>
    </source>
</reference>
<name>A0A1X2GEH5_9FUNG</name>
<sequence>MSFLTRGSSSVLLRRGLYRRPYTTESVTTEQKQVGALRGGLIGFLVGVTFAGSIGYYYLLEEYNHASESLLVSVEELQKSTEKVRDYAQRIETLDRELAKLKKTAASAQQLEESKIQLRKLYDTLNMEHLELKTHIWGLGKCTSVGSKKRSAFSL</sequence>